<sequence>MKLLIEETNKMQLETNSTFQYNEENISSLNKREYLLNIPTKYLYELAKEYKIPKYKKLAKWSIVTILLKQEDINSKIHKLIFDFKL</sequence>
<dbReference type="AlphaFoldDB" id="A0A510JFD9"/>
<protein>
    <submittedName>
        <fullName evidence="1">Uncharacterized protein</fullName>
    </submittedName>
</protein>
<accession>A0A510JFD9</accession>
<dbReference type="OrthoDB" id="9802985at2"/>
<name>A0A510JFD9_9FUSO</name>
<reference evidence="1 2" key="1">
    <citation type="submission" date="2019-07" db="EMBL/GenBank/DDBJ databases">
        <title>Complete Genome Sequence of Leptotrichia hofstadii Strain JCM16775.</title>
        <authorList>
            <person name="Watanabe S."/>
            <person name="Cui L."/>
        </authorList>
    </citation>
    <scope>NUCLEOTIDE SEQUENCE [LARGE SCALE GENOMIC DNA]</scope>
    <source>
        <strain evidence="1 2">JCM16775</strain>
    </source>
</reference>
<organism evidence="1 2">
    <name type="scientific">Leptotrichia hofstadii</name>
    <dbReference type="NCBI Taxonomy" id="157688"/>
    <lineage>
        <taxon>Bacteria</taxon>
        <taxon>Fusobacteriati</taxon>
        <taxon>Fusobacteriota</taxon>
        <taxon>Fusobacteriia</taxon>
        <taxon>Fusobacteriales</taxon>
        <taxon>Leptotrichiaceae</taxon>
        <taxon>Leptotrichia</taxon>
    </lineage>
</organism>
<dbReference type="EMBL" id="AP019823">
    <property type="protein sequence ID" value="BBM38039.1"/>
    <property type="molecule type" value="Genomic_DNA"/>
</dbReference>
<evidence type="ECO:0000313" key="1">
    <source>
        <dbReference type="EMBL" id="BBM38039.1"/>
    </source>
</evidence>
<keyword evidence="2" id="KW-1185">Reference proteome</keyword>
<evidence type="ECO:0000313" key="2">
    <source>
        <dbReference type="Proteomes" id="UP000321892"/>
    </source>
</evidence>
<gene>
    <name evidence="1" type="ORF">JCM16775_0746</name>
</gene>
<dbReference type="RefSeq" id="WP_026745688.1">
    <property type="nucleotide sequence ID" value="NZ_AP019823.1"/>
</dbReference>
<proteinExistence type="predicted"/>
<dbReference type="Proteomes" id="UP000321892">
    <property type="component" value="Chromosome"/>
</dbReference>
<dbReference type="KEGG" id="lhf:JCM16775_0746"/>